<name>X1MCA1_9ZZZZ</name>
<dbReference type="PANTHER" id="PTHR10788">
    <property type="entry name" value="TREHALOSE-6-PHOSPHATE SYNTHASE"/>
    <property type="match status" value="1"/>
</dbReference>
<dbReference type="PANTHER" id="PTHR10788:SF106">
    <property type="entry name" value="BCDNA.GH08860"/>
    <property type="match status" value="1"/>
</dbReference>
<dbReference type="GO" id="GO:0005992">
    <property type="term" value="P:trehalose biosynthetic process"/>
    <property type="evidence" value="ECO:0007669"/>
    <property type="project" value="InterPro"/>
</dbReference>
<gene>
    <name evidence="1" type="ORF">S06H3_18552</name>
</gene>
<protein>
    <submittedName>
        <fullName evidence="1">Uncharacterized protein</fullName>
    </submittedName>
</protein>
<dbReference type="Gene3D" id="3.40.50.2000">
    <property type="entry name" value="Glycogen Phosphorylase B"/>
    <property type="match status" value="1"/>
</dbReference>
<sequence>MDEKQTLVRHFPISVDFEQLSQDTQKGEVKREVKRLKHSLALEGKSIAISIDRLDYTKGIPQRLMAIERFLDNWPEYKGKTVFIEAQVPSRTQISSYRKLREDVDALVTKINQKHALGDWKPIITLPGPSPPNTLAALRCLADLCIVSSLHDGMNLVAKEFVASQSDNDGIL</sequence>
<dbReference type="AlphaFoldDB" id="X1MCA1"/>
<dbReference type="SUPFAM" id="SSF53756">
    <property type="entry name" value="UDP-Glycosyltransferase/glycogen phosphorylase"/>
    <property type="match status" value="1"/>
</dbReference>
<dbReference type="Pfam" id="PF00982">
    <property type="entry name" value="Glyco_transf_20"/>
    <property type="match status" value="1"/>
</dbReference>
<dbReference type="InterPro" id="IPR001830">
    <property type="entry name" value="Glyco_trans_20"/>
</dbReference>
<organism evidence="1">
    <name type="scientific">marine sediment metagenome</name>
    <dbReference type="NCBI Taxonomy" id="412755"/>
    <lineage>
        <taxon>unclassified sequences</taxon>
        <taxon>metagenomes</taxon>
        <taxon>ecological metagenomes</taxon>
    </lineage>
</organism>
<proteinExistence type="predicted"/>
<accession>X1MCA1</accession>
<reference evidence="1" key="1">
    <citation type="journal article" date="2014" name="Front. Microbiol.">
        <title>High frequency of phylogenetically diverse reductive dehalogenase-homologous genes in deep subseafloor sedimentary metagenomes.</title>
        <authorList>
            <person name="Kawai M."/>
            <person name="Futagami T."/>
            <person name="Toyoda A."/>
            <person name="Takaki Y."/>
            <person name="Nishi S."/>
            <person name="Hori S."/>
            <person name="Arai W."/>
            <person name="Tsubouchi T."/>
            <person name="Morono Y."/>
            <person name="Uchiyama I."/>
            <person name="Ito T."/>
            <person name="Fujiyama A."/>
            <person name="Inagaki F."/>
            <person name="Takami H."/>
        </authorList>
    </citation>
    <scope>NUCLEOTIDE SEQUENCE</scope>
    <source>
        <strain evidence="1">Expedition CK06-06</strain>
    </source>
</reference>
<feature type="non-terminal residue" evidence="1">
    <location>
        <position position="172"/>
    </location>
</feature>
<dbReference type="GO" id="GO:0003825">
    <property type="term" value="F:alpha,alpha-trehalose-phosphate synthase (UDP-forming) activity"/>
    <property type="evidence" value="ECO:0007669"/>
    <property type="project" value="TreeGrafter"/>
</dbReference>
<dbReference type="EMBL" id="BARV01009400">
    <property type="protein sequence ID" value="GAI15721.1"/>
    <property type="molecule type" value="Genomic_DNA"/>
</dbReference>
<evidence type="ECO:0000313" key="1">
    <source>
        <dbReference type="EMBL" id="GAI15721.1"/>
    </source>
</evidence>
<comment type="caution">
    <text evidence="1">The sequence shown here is derived from an EMBL/GenBank/DDBJ whole genome shotgun (WGS) entry which is preliminary data.</text>
</comment>